<gene>
    <name evidence="3" type="ORF">BRAN1462_LOCUS48681</name>
    <name evidence="4" type="ORF">BRAN1462_LOCUS48682</name>
</gene>
<feature type="transmembrane region" description="Helical" evidence="2">
    <location>
        <begin position="372"/>
        <end position="389"/>
    </location>
</feature>
<proteinExistence type="predicted"/>
<keyword evidence="2" id="KW-1133">Transmembrane helix</keyword>
<feature type="transmembrane region" description="Helical" evidence="2">
    <location>
        <begin position="154"/>
        <end position="172"/>
    </location>
</feature>
<evidence type="ECO:0000313" key="3">
    <source>
        <dbReference type="EMBL" id="CAD9628034.1"/>
    </source>
</evidence>
<sequence>MRAWKTRLPDCAPARQCSTRFGRGRREARPDATPAGRSRVGAEEDLRRGVPVSRLFAGFGAVLRARADTLTATEQANVFRMSHKVDGFDFFISHVSSTPGFKKYITLVVDRLGFLGFAIAAMVSFGIFLFQVYVDELPRSRAFTVHDSFFGHEWTPSVWELLGGVSAAWLVYAFGHSLWRRTCCFLDCASICQSDAELKAAGISNIPAFLRASRELVVLWDEWYFTRLWCIYEIAVVQSVGSIPIRILPMDVYAFLALGQVYWYAAGLGWFLFLPWLPGLLGTHVATVLAGVPVFALQAHTGRTFARLFAQLQEQFERFDVRSAAISFDSDRAFICDSIEDMFDGDLDKFNTAVRTTIKSAAMHSLMGQRSIISYWGMMWQLLPAVPFFCSKFSSTMHLPLYYQMPHYIFGVTFVFCVLPVYCAAAMELGKRCTRGTRPGGARAALAFLGVGVFVAALLTAWTELVFIAPHVDGHMWWTHPFGAMGSLLLAVSVSGVTWVVTVWVYRPRIRVEADRQGSTLEASEAPRPGRVELEFNAGQNDA</sequence>
<feature type="transmembrane region" description="Helical" evidence="2">
    <location>
        <begin position="279"/>
        <end position="297"/>
    </location>
</feature>
<accession>A0A6U6SUV2</accession>
<dbReference type="AlphaFoldDB" id="A0A6U6SUV2"/>
<keyword evidence="2" id="KW-0812">Transmembrane</keyword>
<feature type="transmembrane region" description="Helical" evidence="2">
    <location>
        <begin position="112"/>
        <end position="134"/>
    </location>
</feature>
<reference evidence="4" key="1">
    <citation type="submission" date="2021-01" db="EMBL/GenBank/DDBJ databases">
        <authorList>
            <person name="Corre E."/>
            <person name="Pelletier E."/>
            <person name="Niang G."/>
            <person name="Scheremetjew M."/>
            <person name="Finn R."/>
            <person name="Kale V."/>
            <person name="Holt S."/>
            <person name="Cochrane G."/>
            <person name="Meng A."/>
            <person name="Brown T."/>
            <person name="Cohen L."/>
        </authorList>
    </citation>
    <scope>NUCLEOTIDE SEQUENCE</scope>
    <source>
        <strain evidence="4">RCC3387</strain>
    </source>
</reference>
<feature type="transmembrane region" description="Helical" evidence="2">
    <location>
        <begin position="441"/>
        <end position="462"/>
    </location>
</feature>
<feature type="transmembrane region" description="Helical" evidence="2">
    <location>
        <begin position="482"/>
        <end position="506"/>
    </location>
</feature>
<organism evidence="4">
    <name type="scientific">Zooxanthella nutricula</name>
    <dbReference type="NCBI Taxonomy" id="1333877"/>
    <lineage>
        <taxon>Eukaryota</taxon>
        <taxon>Sar</taxon>
        <taxon>Alveolata</taxon>
        <taxon>Dinophyceae</taxon>
        <taxon>Peridiniales</taxon>
        <taxon>Peridiniales incertae sedis</taxon>
        <taxon>Zooxanthella</taxon>
    </lineage>
</organism>
<dbReference type="EMBL" id="HBGW01076559">
    <property type="protein sequence ID" value="CAD9628034.1"/>
    <property type="molecule type" value="Transcribed_RNA"/>
</dbReference>
<keyword evidence="2" id="KW-0472">Membrane</keyword>
<protein>
    <submittedName>
        <fullName evidence="4">Uncharacterized protein</fullName>
    </submittedName>
</protein>
<dbReference type="EMBL" id="HBGW01076560">
    <property type="protein sequence ID" value="CAD9628036.1"/>
    <property type="molecule type" value="Transcribed_RNA"/>
</dbReference>
<evidence type="ECO:0000256" key="2">
    <source>
        <dbReference type="SAM" id="Phobius"/>
    </source>
</evidence>
<feature type="transmembrane region" description="Helical" evidence="2">
    <location>
        <begin position="252"/>
        <end position="273"/>
    </location>
</feature>
<name>A0A6U6SUV2_9DINO</name>
<evidence type="ECO:0000313" key="4">
    <source>
        <dbReference type="EMBL" id="CAD9628036.1"/>
    </source>
</evidence>
<feature type="transmembrane region" description="Helical" evidence="2">
    <location>
        <begin position="409"/>
        <end position="429"/>
    </location>
</feature>
<feature type="region of interest" description="Disordered" evidence="1">
    <location>
        <begin position="19"/>
        <end position="43"/>
    </location>
</feature>
<evidence type="ECO:0000256" key="1">
    <source>
        <dbReference type="SAM" id="MobiDB-lite"/>
    </source>
</evidence>